<protein>
    <submittedName>
        <fullName evidence="1">7750_t:CDS:1</fullName>
    </submittedName>
</protein>
<proteinExistence type="predicted"/>
<evidence type="ECO:0000313" key="2">
    <source>
        <dbReference type="Proteomes" id="UP000789860"/>
    </source>
</evidence>
<name>A0ACA9KE28_9GLOM</name>
<reference evidence="1" key="1">
    <citation type="submission" date="2021-06" db="EMBL/GenBank/DDBJ databases">
        <authorList>
            <person name="Kallberg Y."/>
            <person name="Tangrot J."/>
            <person name="Rosling A."/>
        </authorList>
    </citation>
    <scope>NUCLEOTIDE SEQUENCE</scope>
    <source>
        <strain evidence="1">AU212A</strain>
    </source>
</reference>
<dbReference type="Proteomes" id="UP000789860">
    <property type="component" value="Unassembled WGS sequence"/>
</dbReference>
<accession>A0ACA9KE28</accession>
<dbReference type="EMBL" id="CAJVPM010001513">
    <property type="protein sequence ID" value="CAG8468323.1"/>
    <property type="molecule type" value="Genomic_DNA"/>
</dbReference>
<sequence length="608" mass="69635">MPNMNGYELLDVLRSNEKTQLIPIILLSAKASENSKVTGLDKGADDYLVKPFSARELITRIRSNIKLSLIRREILFQRFEQEKTKQLLLSISNMNLFESDLNERLLYVIKEIYQRLPCERIFIISKERSKSNNNIVAFYENSENITRMINPFMEINNRKKSQIFSKLQEYLNNNSGIDISLDEYSDVALKNVSVLSAKIMLNNGFWGCIKVHRSPNSIWLDSEIELFQQISDQISLAITYTTLLEENAEKEIQIKAAEVANITKNQILANISHELRTPLNAMVGILSSFDRSTVTAGQSDMIDIMTCTSDIVISIVNEIVNAAKLEEQKVILINKTFDLLELFENTIEEFEKQAGDKNIELIMNVEIEAIPRYVKSDSERVKFTDHGKIILTLSTQSQVNDEIIGGQIVKKENLLIELYNTGMKKNFSQGDMSEIKKQDDTELALSICKSLVELNGGEINVESKLGNGSKFWFTWNVETLSIIEDVRNAMLKYLKIIEKVDVFDTFDEGIRAARRYKELHNRLAYDIVFISLYENNYEEVLNASLKLRGLEINSKNLLIIFIVLPNNEGYNLAKKLIEKVEGATSILYTPITLKKLINQFTNIDIEKR</sequence>
<comment type="caution">
    <text evidence="1">The sequence shown here is derived from an EMBL/GenBank/DDBJ whole genome shotgun (WGS) entry which is preliminary data.</text>
</comment>
<keyword evidence="2" id="KW-1185">Reference proteome</keyword>
<evidence type="ECO:0000313" key="1">
    <source>
        <dbReference type="EMBL" id="CAG8468323.1"/>
    </source>
</evidence>
<organism evidence="1 2">
    <name type="scientific">Scutellospora calospora</name>
    <dbReference type="NCBI Taxonomy" id="85575"/>
    <lineage>
        <taxon>Eukaryota</taxon>
        <taxon>Fungi</taxon>
        <taxon>Fungi incertae sedis</taxon>
        <taxon>Mucoromycota</taxon>
        <taxon>Glomeromycotina</taxon>
        <taxon>Glomeromycetes</taxon>
        <taxon>Diversisporales</taxon>
        <taxon>Gigasporaceae</taxon>
        <taxon>Scutellospora</taxon>
    </lineage>
</organism>
<gene>
    <name evidence="1" type="ORF">SCALOS_LOCUS1918</name>
</gene>